<dbReference type="PANTHER" id="PTHR10245:SF15">
    <property type="entry name" value="ENDOTHELIAL DIFFERENTIATION-RELATED FACTOR 1"/>
    <property type="match status" value="1"/>
</dbReference>
<sequence length="185" mass="19220">MVQCEMCGAETSSPKTIKVEGAKLDVCSDCTDFGTEVKTGSSSSSTSTKYSTGSSSGGSSGSSSSANASSSTSSGSTSSGGSTRRTDMFDDMDEIATDYDDRIRQAREQKGLSQSELANELNEKASLITKLERGDTLPTDSVQSKLEKFLDVSLASESGSSEDADWDGGSASGSYTLGDVVKRKD</sequence>
<dbReference type="Proteomes" id="UP000199199">
    <property type="component" value="Unassembled WGS sequence"/>
</dbReference>
<evidence type="ECO:0000259" key="3">
    <source>
        <dbReference type="PROSITE" id="PS50943"/>
    </source>
</evidence>
<feature type="compositionally biased region" description="Acidic residues" evidence="2">
    <location>
        <begin position="89"/>
        <end position="98"/>
    </location>
</feature>
<dbReference type="RefSeq" id="WP_092905425.1">
    <property type="nucleotide sequence ID" value="NZ_FOZS01000002.1"/>
</dbReference>
<keyword evidence="5" id="KW-1185">Reference proteome</keyword>
<evidence type="ECO:0000313" key="5">
    <source>
        <dbReference type="Proteomes" id="UP000199199"/>
    </source>
</evidence>
<evidence type="ECO:0000313" key="4">
    <source>
        <dbReference type="EMBL" id="SFS81533.1"/>
    </source>
</evidence>
<dbReference type="Pfam" id="PF01381">
    <property type="entry name" value="HTH_3"/>
    <property type="match status" value="1"/>
</dbReference>
<protein>
    <submittedName>
        <fullName evidence="4">Transcriptional regulator, XRE family</fullName>
    </submittedName>
</protein>
<proteinExistence type="predicted"/>
<evidence type="ECO:0000256" key="1">
    <source>
        <dbReference type="ARBA" id="ARBA00023125"/>
    </source>
</evidence>
<dbReference type="GO" id="GO:0003677">
    <property type="term" value="F:DNA binding"/>
    <property type="evidence" value="ECO:0007669"/>
    <property type="project" value="UniProtKB-KW"/>
</dbReference>
<dbReference type="OrthoDB" id="11138at2157"/>
<name>A0A1I6SXB6_9EURY</name>
<feature type="compositionally biased region" description="Basic and acidic residues" evidence="2">
    <location>
        <begin position="99"/>
        <end position="110"/>
    </location>
</feature>
<feature type="compositionally biased region" description="Low complexity" evidence="2">
    <location>
        <begin position="39"/>
        <end position="54"/>
    </location>
</feature>
<accession>A0A1I6SXB6</accession>
<dbReference type="PROSITE" id="PS50943">
    <property type="entry name" value="HTH_CROC1"/>
    <property type="match status" value="1"/>
</dbReference>
<feature type="domain" description="HTH cro/C1-type" evidence="3">
    <location>
        <begin position="103"/>
        <end position="158"/>
    </location>
</feature>
<feature type="compositionally biased region" description="Low complexity" evidence="2">
    <location>
        <begin position="61"/>
        <end position="83"/>
    </location>
</feature>
<dbReference type="SUPFAM" id="SSF47413">
    <property type="entry name" value="lambda repressor-like DNA-binding domains"/>
    <property type="match status" value="1"/>
</dbReference>
<dbReference type="SMART" id="SM00530">
    <property type="entry name" value="HTH_XRE"/>
    <property type="match status" value="1"/>
</dbReference>
<dbReference type="AlphaFoldDB" id="A0A1I6SXB6"/>
<dbReference type="InterPro" id="IPR004451">
    <property type="entry name" value="MJ0586"/>
</dbReference>
<dbReference type="InterPro" id="IPR058562">
    <property type="entry name" value="MJ0586_N"/>
</dbReference>
<dbReference type="EMBL" id="FOZS01000002">
    <property type="protein sequence ID" value="SFS81533.1"/>
    <property type="molecule type" value="Genomic_DNA"/>
</dbReference>
<dbReference type="Gene3D" id="1.10.260.40">
    <property type="entry name" value="lambda repressor-like DNA-binding domains"/>
    <property type="match status" value="1"/>
</dbReference>
<reference evidence="5" key="1">
    <citation type="submission" date="2016-10" db="EMBL/GenBank/DDBJ databases">
        <authorList>
            <person name="Varghese N."/>
            <person name="Submissions S."/>
        </authorList>
    </citation>
    <scope>NUCLEOTIDE SEQUENCE [LARGE SCALE GENOMIC DNA]</scope>
    <source>
        <strain evidence="5">DSM 22427</strain>
    </source>
</reference>
<dbReference type="InterPro" id="IPR010982">
    <property type="entry name" value="Lambda_DNA-bd_dom_sf"/>
</dbReference>
<feature type="region of interest" description="Disordered" evidence="2">
    <location>
        <begin position="157"/>
        <end position="185"/>
    </location>
</feature>
<dbReference type="Pfam" id="PF26602">
    <property type="entry name" value="HVO_2718_N"/>
    <property type="match status" value="1"/>
</dbReference>
<feature type="region of interest" description="Disordered" evidence="2">
    <location>
        <begin position="34"/>
        <end position="118"/>
    </location>
</feature>
<dbReference type="NCBIfam" id="TIGR00270">
    <property type="entry name" value="multiprotein bridging factor aMBF1"/>
    <property type="match status" value="1"/>
</dbReference>
<gene>
    <name evidence="4" type="ORF">SAMN04488556_2971</name>
</gene>
<keyword evidence="1" id="KW-0238">DNA-binding</keyword>
<dbReference type="PANTHER" id="PTHR10245">
    <property type="entry name" value="ENDOTHELIAL DIFFERENTIATION-RELATED FACTOR 1 MULTIPROTEIN BRIDGING FACTOR 1"/>
    <property type="match status" value="1"/>
</dbReference>
<dbReference type="InterPro" id="IPR001387">
    <property type="entry name" value="Cro/C1-type_HTH"/>
</dbReference>
<dbReference type="CDD" id="cd00093">
    <property type="entry name" value="HTH_XRE"/>
    <property type="match status" value="1"/>
</dbReference>
<evidence type="ECO:0000256" key="2">
    <source>
        <dbReference type="SAM" id="MobiDB-lite"/>
    </source>
</evidence>
<organism evidence="4 5">
    <name type="scientific">Halostagnicola kamekurae</name>
    <dbReference type="NCBI Taxonomy" id="619731"/>
    <lineage>
        <taxon>Archaea</taxon>
        <taxon>Methanobacteriati</taxon>
        <taxon>Methanobacteriota</taxon>
        <taxon>Stenosarchaea group</taxon>
        <taxon>Halobacteria</taxon>
        <taxon>Halobacteriales</taxon>
        <taxon>Natrialbaceae</taxon>
        <taxon>Halostagnicola</taxon>
    </lineage>
</organism>